<dbReference type="InterPro" id="IPR009057">
    <property type="entry name" value="Homeodomain-like_sf"/>
</dbReference>
<proteinExistence type="predicted"/>
<evidence type="ECO:0000313" key="5">
    <source>
        <dbReference type="EMBL" id="ERJ94274.1"/>
    </source>
</evidence>
<keyword evidence="1" id="KW-0805">Transcription regulation</keyword>
<keyword evidence="6" id="KW-1185">Reference proteome</keyword>
<dbReference type="CDD" id="cd06986">
    <property type="entry name" value="cupin_MmsR-like_N"/>
    <property type="match status" value="1"/>
</dbReference>
<dbReference type="Proteomes" id="UP000016649">
    <property type="component" value="Unassembled WGS sequence"/>
</dbReference>
<dbReference type="PRINTS" id="PR00032">
    <property type="entry name" value="HTHARAC"/>
</dbReference>
<dbReference type="PANTHER" id="PTHR43280">
    <property type="entry name" value="ARAC-FAMILY TRANSCRIPTIONAL REGULATOR"/>
    <property type="match status" value="1"/>
</dbReference>
<dbReference type="Pfam" id="PF12833">
    <property type="entry name" value="HTH_18"/>
    <property type="match status" value="1"/>
</dbReference>
<sequence length="262" mass="31189">MIEKAPLQFYYYGYEKCDPGHSFGPAVRVHYVLHFIVNGKGVLHAGEQIYTVCKNQMFLIRPQEVCFYEADNEQPWEYLWFAFDGKEADRLIKLFFLNEDTYVKTACETEKLEIFLKTALMRFQGSLCSQTELNGWCYLFFSCFKQKMEKEVQSSEKRYLSAALTYIRYNYMYDINIDQISMYLGIDRTYLYKIVKKYTAYSPKVYLTLCRIEAAKDMLRYSEYAITEIAFACGFHDSSGFCKVFRSYEKQTPSQYRRRCKR</sequence>
<dbReference type="InterPro" id="IPR003313">
    <property type="entry name" value="AraC-bd"/>
</dbReference>
<dbReference type="SUPFAM" id="SSF46689">
    <property type="entry name" value="Homeodomain-like"/>
    <property type="match status" value="2"/>
</dbReference>
<protein>
    <submittedName>
        <fullName evidence="5">Transcriptional regulator, AraC family</fullName>
    </submittedName>
</protein>
<gene>
    <name evidence="5" type="ORF">HMPREF9193_00246</name>
</gene>
<dbReference type="Gene3D" id="2.60.120.280">
    <property type="entry name" value="Regulatory protein AraC"/>
    <property type="match status" value="1"/>
</dbReference>
<evidence type="ECO:0000313" key="6">
    <source>
        <dbReference type="Proteomes" id="UP000016649"/>
    </source>
</evidence>
<dbReference type="InterPro" id="IPR018060">
    <property type="entry name" value="HTH_AraC"/>
</dbReference>
<name>A0ABN0P1L4_TRELE</name>
<organism evidence="5 6">
    <name type="scientific">Treponema lecithinolyticum ATCC 700332</name>
    <dbReference type="NCBI Taxonomy" id="1321815"/>
    <lineage>
        <taxon>Bacteria</taxon>
        <taxon>Pseudomonadati</taxon>
        <taxon>Spirochaetota</taxon>
        <taxon>Spirochaetia</taxon>
        <taxon>Spirochaetales</taxon>
        <taxon>Treponemataceae</taxon>
        <taxon>Treponema</taxon>
    </lineage>
</organism>
<dbReference type="RefSeq" id="WP_021686648.1">
    <property type="nucleotide sequence ID" value="NZ_KI260561.1"/>
</dbReference>
<keyword evidence="3" id="KW-0804">Transcription</keyword>
<evidence type="ECO:0000256" key="1">
    <source>
        <dbReference type="ARBA" id="ARBA00023015"/>
    </source>
</evidence>
<evidence type="ECO:0000256" key="3">
    <source>
        <dbReference type="ARBA" id="ARBA00023163"/>
    </source>
</evidence>
<accession>A0ABN0P1L4</accession>
<dbReference type="InterPro" id="IPR037923">
    <property type="entry name" value="HTH-like"/>
</dbReference>
<dbReference type="PANTHER" id="PTHR43280:SF2">
    <property type="entry name" value="HTH-TYPE TRANSCRIPTIONAL REGULATOR EXSA"/>
    <property type="match status" value="1"/>
</dbReference>
<evidence type="ECO:0000259" key="4">
    <source>
        <dbReference type="PROSITE" id="PS01124"/>
    </source>
</evidence>
<dbReference type="PROSITE" id="PS00041">
    <property type="entry name" value="HTH_ARAC_FAMILY_1"/>
    <property type="match status" value="1"/>
</dbReference>
<dbReference type="SMART" id="SM00342">
    <property type="entry name" value="HTH_ARAC"/>
    <property type="match status" value="1"/>
</dbReference>
<dbReference type="SUPFAM" id="SSF51215">
    <property type="entry name" value="Regulatory protein AraC"/>
    <property type="match status" value="1"/>
</dbReference>
<dbReference type="PROSITE" id="PS01124">
    <property type="entry name" value="HTH_ARAC_FAMILY_2"/>
    <property type="match status" value="1"/>
</dbReference>
<comment type="caution">
    <text evidence="5">The sequence shown here is derived from an EMBL/GenBank/DDBJ whole genome shotgun (WGS) entry which is preliminary data.</text>
</comment>
<dbReference type="Gene3D" id="1.10.10.60">
    <property type="entry name" value="Homeodomain-like"/>
    <property type="match status" value="2"/>
</dbReference>
<dbReference type="InterPro" id="IPR020449">
    <property type="entry name" value="Tscrpt_reg_AraC-type_HTH"/>
</dbReference>
<keyword evidence="2" id="KW-0238">DNA-binding</keyword>
<dbReference type="EMBL" id="AWVH01000005">
    <property type="protein sequence ID" value="ERJ94274.1"/>
    <property type="molecule type" value="Genomic_DNA"/>
</dbReference>
<dbReference type="InterPro" id="IPR018062">
    <property type="entry name" value="HTH_AraC-typ_CS"/>
</dbReference>
<feature type="domain" description="HTH araC/xylS-type" evidence="4">
    <location>
        <begin position="161"/>
        <end position="259"/>
    </location>
</feature>
<evidence type="ECO:0000256" key="2">
    <source>
        <dbReference type="ARBA" id="ARBA00023125"/>
    </source>
</evidence>
<reference evidence="5 6" key="1">
    <citation type="submission" date="2013-08" db="EMBL/GenBank/DDBJ databases">
        <authorList>
            <person name="Weinstock G."/>
            <person name="Sodergren E."/>
            <person name="Wylie T."/>
            <person name="Fulton L."/>
            <person name="Fulton R."/>
            <person name="Fronick C."/>
            <person name="O'Laughlin M."/>
            <person name="Godfrey J."/>
            <person name="Miner T."/>
            <person name="Herter B."/>
            <person name="Appelbaum E."/>
            <person name="Cordes M."/>
            <person name="Lek S."/>
            <person name="Wollam A."/>
            <person name="Pepin K.H."/>
            <person name="Palsikar V.B."/>
            <person name="Mitreva M."/>
            <person name="Wilson R.K."/>
        </authorList>
    </citation>
    <scope>NUCLEOTIDE SEQUENCE [LARGE SCALE GENOMIC DNA]</scope>
    <source>
        <strain evidence="5 6">ATCC 700332</strain>
    </source>
</reference>
<dbReference type="Pfam" id="PF02311">
    <property type="entry name" value="AraC_binding"/>
    <property type="match status" value="1"/>
</dbReference>